<reference evidence="1" key="1">
    <citation type="submission" date="2018-05" db="EMBL/GenBank/DDBJ databases">
        <authorList>
            <person name="Lanie J.A."/>
            <person name="Ng W.-L."/>
            <person name="Kazmierczak K.M."/>
            <person name="Andrzejewski T.M."/>
            <person name="Davidsen T.M."/>
            <person name="Wayne K.J."/>
            <person name="Tettelin H."/>
            <person name="Glass J.I."/>
            <person name="Rusch D."/>
            <person name="Podicherti R."/>
            <person name="Tsui H.-C.T."/>
            <person name="Winkler M.E."/>
        </authorList>
    </citation>
    <scope>NUCLEOTIDE SEQUENCE</scope>
</reference>
<dbReference type="SUPFAM" id="SSF55315">
    <property type="entry name" value="L30e-like"/>
    <property type="match status" value="1"/>
</dbReference>
<dbReference type="InterPro" id="IPR029064">
    <property type="entry name" value="Ribosomal_eL30-like_sf"/>
</dbReference>
<sequence>MKNHQKTQFTIYGINNTIAILESKRFTVSKIDIVKNGRAEKDDYLMHLVSKLAFQPKFYAKPGFFQKYPDGRTQGIAAVIDGRIEKNELPDYSEKESICL</sequence>
<evidence type="ECO:0000313" key="1">
    <source>
        <dbReference type="EMBL" id="SUZ94373.1"/>
    </source>
</evidence>
<protein>
    <submittedName>
        <fullName evidence="1">Uncharacterized protein</fullName>
    </submittedName>
</protein>
<feature type="non-terminal residue" evidence="1">
    <location>
        <position position="100"/>
    </location>
</feature>
<name>A0A381RZN6_9ZZZZ</name>
<gene>
    <name evidence="1" type="ORF">METZ01_LOCUS47227</name>
</gene>
<dbReference type="EMBL" id="UINC01002228">
    <property type="protein sequence ID" value="SUZ94373.1"/>
    <property type="molecule type" value="Genomic_DNA"/>
</dbReference>
<dbReference type="AlphaFoldDB" id="A0A381RZN6"/>
<organism evidence="1">
    <name type="scientific">marine metagenome</name>
    <dbReference type="NCBI Taxonomy" id="408172"/>
    <lineage>
        <taxon>unclassified sequences</taxon>
        <taxon>metagenomes</taxon>
        <taxon>ecological metagenomes</taxon>
    </lineage>
</organism>
<proteinExistence type="predicted"/>
<accession>A0A381RZN6</accession>